<organism evidence="2 3">
    <name type="scientific">Roseivirga ehrenbergii (strain DSM 102268 / JCM 13514 / KCTC 12282 / NCIMB 14502 / KMM 6017)</name>
    <dbReference type="NCBI Taxonomy" id="279360"/>
    <lineage>
        <taxon>Bacteria</taxon>
        <taxon>Pseudomonadati</taxon>
        <taxon>Bacteroidota</taxon>
        <taxon>Cytophagia</taxon>
        <taxon>Cytophagales</taxon>
        <taxon>Roseivirgaceae</taxon>
        <taxon>Roseivirga</taxon>
    </lineage>
</organism>
<evidence type="ECO:0000313" key="2">
    <source>
        <dbReference type="EMBL" id="KYG74620.1"/>
    </source>
</evidence>
<comment type="caution">
    <text evidence="2">The sequence shown here is derived from an EMBL/GenBank/DDBJ whole genome shotgun (WGS) entry which is preliminary data.</text>
</comment>
<dbReference type="Proteomes" id="UP000075583">
    <property type="component" value="Unassembled WGS sequence"/>
</dbReference>
<dbReference type="EMBL" id="LQZQ01000045">
    <property type="protein sequence ID" value="KYG74620.1"/>
    <property type="molecule type" value="Genomic_DNA"/>
</dbReference>
<protein>
    <recommendedName>
        <fullName evidence="4">Plasmid stabilization protein</fullName>
    </recommendedName>
</protein>
<keyword evidence="3" id="KW-1185">Reference proteome</keyword>
<evidence type="ECO:0000256" key="1">
    <source>
        <dbReference type="ARBA" id="ARBA00022649"/>
    </source>
</evidence>
<dbReference type="Gene3D" id="3.30.2310.20">
    <property type="entry name" value="RelE-like"/>
    <property type="match status" value="1"/>
</dbReference>
<gene>
    <name evidence="2" type="ORF">MB14_05280</name>
</gene>
<dbReference type="AlphaFoldDB" id="A0A150X7E8"/>
<dbReference type="RefSeq" id="WP_062591800.1">
    <property type="nucleotide sequence ID" value="NZ_SMGS01000001.1"/>
</dbReference>
<dbReference type="STRING" id="279360.MB14_05280"/>
<dbReference type="InterPro" id="IPR007712">
    <property type="entry name" value="RelE/ParE_toxin"/>
</dbReference>
<name>A0A150X7E8_ROSEK</name>
<dbReference type="Pfam" id="PF05016">
    <property type="entry name" value="ParE_toxin"/>
    <property type="match status" value="1"/>
</dbReference>
<proteinExistence type="predicted"/>
<evidence type="ECO:0000313" key="3">
    <source>
        <dbReference type="Proteomes" id="UP000075583"/>
    </source>
</evidence>
<accession>A0A150X7E8</accession>
<evidence type="ECO:0008006" key="4">
    <source>
        <dbReference type="Google" id="ProtNLM"/>
    </source>
</evidence>
<sequence>MALQVRYSLCARHEQIELLEYIVQKFGRTTAQEVYERIEKVLDSISQKPEIYRASKRQADLRKCVLSKQTSIYYRINEGYIEVVSFRANLKNPKNFKI</sequence>
<dbReference type="InterPro" id="IPR035093">
    <property type="entry name" value="RelE/ParE_toxin_dom_sf"/>
</dbReference>
<reference evidence="2" key="1">
    <citation type="submission" date="2016-01" db="EMBL/GenBank/DDBJ databases">
        <title>Genome sequencing of Roseivirga ehrenbergii KMM 6017.</title>
        <authorList>
            <person name="Selvaratnam C."/>
            <person name="Thevarajoo S."/>
            <person name="Goh K.M."/>
            <person name="Ee R."/>
            <person name="Chan K.-G."/>
            <person name="Chong C.S."/>
        </authorList>
    </citation>
    <scope>NUCLEOTIDE SEQUENCE [LARGE SCALE GENOMIC DNA]</scope>
    <source>
        <strain evidence="2">KMM 6017</strain>
    </source>
</reference>
<dbReference type="OrthoDB" id="1098070at2"/>
<keyword evidence="1" id="KW-1277">Toxin-antitoxin system</keyword>